<proteinExistence type="predicted"/>
<dbReference type="Pfam" id="PF03631">
    <property type="entry name" value="Virul_fac_BrkB"/>
    <property type="match status" value="1"/>
</dbReference>
<evidence type="ECO:0000256" key="3">
    <source>
        <dbReference type="ARBA" id="ARBA00022692"/>
    </source>
</evidence>
<dbReference type="InterPro" id="IPR017039">
    <property type="entry name" value="Virul_fac_BrkB"/>
</dbReference>
<dbReference type="PANTHER" id="PTHR30213">
    <property type="entry name" value="INNER MEMBRANE PROTEIN YHJD"/>
    <property type="match status" value="1"/>
</dbReference>
<evidence type="ECO:0000313" key="9">
    <source>
        <dbReference type="Proteomes" id="UP001501729"/>
    </source>
</evidence>
<evidence type="ECO:0008006" key="10">
    <source>
        <dbReference type="Google" id="ProtNLM"/>
    </source>
</evidence>
<evidence type="ECO:0000256" key="6">
    <source>
        <dbReference type="SAM" id="MobiDB-lite"/>
    </source>
</evidence>
<keyword evidence="5 7" id="KW-0472">Membrane</keyword>
<organism evidence="8 9">
    <name type="scientific">Haladaptatus pallidirubidus</name>
    <dbReference type="NCBI Taxonomy" id="1008152"/>
    <lineage>
        <taxon>Archaea</taxon>
        <taxon>Methanobacteriati</taxon>
        <taxon>Methanobacteriota</taxon>
        <taxon>Stenosarchaea group</taxon>
        <taxon>Halobacteria</taxon>
        <taxon>Halobacteriales</taxon>
        <taxon>Haladaptataceae</taxon>
        <taxon>Haladaptatus</taxon>
    </lineage>
</organism>
<feature type="region of interest" description="Disordered" evidence="6">
    <location>
        <begin position="300"/>
        <end position="322"/>
    </location>
</feature>
<evidence type="ECO:0000256" key="5">
    <source>
        <dbReference type="ARBA" id="ARBA00023136"/>
    </source>
</evidence>
<feature type="transmembrane region" description="Helical" evidence="7">
    <location>
        <begin position="195"/>
        <end position="213"/>
    </location>
</feature>
<dbReference type="GO" id="GO:0005886">
    <property type="term" value="C:plasma membrane"/>
    <property type="evidence" value="ECO:0007669"/>
    <property type="project" value="UniProtKB-SubCell"/>
</dbReference>
<dbReference type="NCBIfam" id="TIGR00765">
    <property type="entry name" value="yihY_not_rbn"/>
    <property type="match status" value="1"/>
</dbReference>
<evidence type="ECO:0000256" key="1">
    <source>
        <dbReference type="ARBA" id="ARBA00004651"/>
    </source>
</evidence>
<keyword evidence="9" id="KW-1185">Reference proteome</keyword>
<reference evidence="8 9" key="1">
    <citation type="journal article" date="2019" name="Int. J. Syst. Evol. Microbiol.">
        <title>The Global Catalogue of Microorganisms (GCM) 10K type strain sequencing project: providing services to taxonomists for standard genome sequencing and annotation.</title>
        <authorList>
            <consortium name="The Broad Institute Genomics Platform"/>
            <consortium name="The Broad Institute Genome Sequencing Center for Infectious Disease"/>
            <person name="Wu L."/>
            <person name="Ma J."/>
        </authorList>
    </citation>
    <scope>NUCLEOTIDE SEQUENCE [LARGE SCALE GENOMIC DNA]</scope>
    <source>
        <strain evidence="8 9">JCM 17504</strain>
    </source>
</reference>
<protein>
    <recommendedName>
        <fullName evidence="10">YihY family inner membrane protein</fullName>
    </recommendedName>
</protein>
<comment type="subcellular location">
    <subcellularLocation>
        <location evidence="1">Cell membrane</location>
        <topology evidence="1">Multi-pass membrane protein</topology>
    </subcellularLocation>
</comment>
<dbReference type="EMBL" id="BAABKX010000001">
    <property type="protein sequence ID" value="GAA5040247.1"/>
    <property type="molecule type" value="Genomic_DNA"/>
</dbReference>
<feature type="transmembrane region" description="Helical" evidence="7">
    <location>
        <begin position="30"/>
        <end position="54"/>
    </location>
</feature>
<keyword evidence="3 7" id="KW-0812">Transmembrane</keyword>
<sequence>MTSLDGVVTTGKRVASDFSEKNVTLLAAGIAYNAFVSLVPILLLLLLVATVVGGGLENRIIDVANSSLPKPIANVIAQVFEGGTAATGASFIGLVVLVWGSLKIFRGLDTAFSEIYDTESENSLTDQLKDAAVVLVGLTVAIIATVAASAVFSAFSDTIPYLGLLTPLVLVTGLIIAFFPMYYLFPDAELDWKQVIPGTVFAAVGWAGLQALFQVYLTFKGDGSASLFGGVIVVITWLYFSGLVLLLGAVINSVIGGHTASVPGTTDGSTTNDHVEREASLSRDELATYLRSLREELTGRYEGMRPSETGDADRLPKPTGKIELVERPSFSDHESEWTVTLRWQTDEDTAEPVATEK</sequence>
<evidence type="ECO:0000256" key="7">
    <source>
        <dbReference type="SAM" id="Phobius"/>
    </source>
</evidence>
<feature type="transmembrane region" description="Helical" evidence="7">
    <location>
        <begin position="75"/>
        <end position="99"/>
    </location>
</feature>
<feature type="transmembrane region" description="Helical" evidence="7">
    <location>
        <begin position="225"/>
        <end position="251"/>
    </location>
</feature>
<evidence type="ECO:0000256" key="2">
    <source>
        <dbReference type="ARBA" id="ARBA00022475"/>
    </source>
</evidence>
<feature type="transmembrane region" description="Helical" evidence="7">
    <location>
        <begin position="131"/>
        <end position="155"/>
    </location>
</feature>
<dbReference type="AlphaFoldDB" id="A0AAV3UB93"/>
<feature type="transmembrane region" description="Helical" evidence="7">
    <location>
        <begin position="162"/>
        <end position="183"/>
    </location>
</feature>
<dbReference type="GeneID" id="68614752"/>
<keyword evidence="2" id="KW-1003">Cell membrane</keyword>
<evidence type="ECO:0000256" key="4">
    <source>
        <dbReference type="ARBA" id="ARBA00022989"/>
    </source>
</evidence>
<gene>
    <name evidence="8" type="ORF">GCM10025751_00590</name>
</gene>
<accession>A0AAV3UB93</accession>
<evidence type="ECO:0000313" key="8">
    <source>
        <dbReference type="EMBL" id="GAA5040247.1"/>
    </source>
</evidence>
<keyword evidence="4 7" id="KW-1133">Transmembrane helix</keyword>
<dbReference type="Proteomes" id="UP001501729">
    <property type="component" value="Unassembled WGS sequence"/>
</dbReference>
<comment type="caution">
    <text evidence="8">The sequence shown here is derived from an EMBL/GenBank/DDBJ whole genome shotgun (WGS) entry which is preliminary data.</text>
</comment>
<dbReference type="RefSeq" id="WP_227774657.1">
    <property type="nucleotide sequence ID" value="NZ_BAABKX010000001.1"/>
</dbReference>
<name>A0AAV3UB93_9EURY</name>
<dbReference type="PANTHER" id="PTHR30213:SF0">
    <property type="entry name" value="UPF0761 MEMBRANE PROTEIN YIHY"/>
    <property type="match status" value="1"/>
</dbReference>